<dbReference type="Proteomes" id="UP000266673">
    <property type="component" value="Unassembled WGS sequence"/>
</dbReference>
<feature type="transmembrane region" description="Helical" evidence="1">
    <location>
        <begin position="21"/>
        <end position="37"/>
    </location>
</feature>
<name>A0A397U1J3_9GLOM</name>
<protein>
    <submittedName>
        <fullName evidence="2">Uncharacterized protein</fullName>
    </submittedName>
</protein>
<dbReference type="EMBL" id="QKWP01002632">
    <property type="protein sequence ID" value="RIB02639.1"/>
    <property type="molecule type" value="Genomic_DNA"/>
</dbReference>
<reference evidence="2 3" key="1">
    <citation type="submission" date="2018-06" db="EMBL/GenBank/DDBJ databases">
        <title>Comparative genomics reveals the genomic features of Rhizophagus irregularis, R. cerebriforme, R. diaphanum and Gigaspora rosea, and their symbiotic lifestyle signature.</title>
        <authorList>
            <person name="Morin E."/>
            <person name="San Clemente H."/>
            <person name="Chen E.C.H."/>
            <person name="De La Providencia I."/>
            <person name="Hainaut M."/>
            <person name="Kuo A."/>
            <person name="Kohler A."/>
            <person name="Murat C."/>
            <person name="Tang N."/>
            <person name="Roy S."/>
            <person name="Loubradou J."/>
            <person name="Henrissat B."/>
            <person name="Grigoriev I.V."/>
            <person name="Corradi N."/>
            <person name="Roux C."/>
            <person name="Martin F.M."/>
        </authorList>
    </citation>
    <scope>NUCLEOTIDE SEQUENCE [LARGE SCALE GENOMIC DNA]</scope>
    <source>
        <strain evidence="2 3">DAOM 194757</strain>
    </source>
</reference>
<evidence type="ECO:0000256" key="1">
    <source>
        <dbReference type="SAM" id="Phobius"/>
    </source>
</evidence>
<evidence type="ECO:0000313" key="2">
    <source>
        <dbReference type="EMBL" id="RIB02639.1"/>
    </source>
</evidence>
<sequence>MNIIYLDRVKGCIEYIRCIRLFKPICINSYIFVFLRITKCMNIYQLLSFYLWHLLEGIGLVTSYKTIRTKIKTKIRTKISRKIKKKMYIY</sequence>
<keyword evidence="3" id="KW-1185">Reference proteome</keyword>
<organism evidence="2 3">
    <name type="scientific">Gigaspora rosea</name>
    <dbReference type="NCBI Taxonomy" id="44941"/>
    <lineage>
        <taxon>Eukaryota</taxon>
        <taxon>Fungi</taxon>
        <taxon>Fungi incertae sedis</taxon>
        <taxon>Mucoromycota</taxon>
        <taxon>Glomeromycotina</taxon>
        <taxon>Glomeromycetes</taxon>
        <taxon>Diversisporales</taxon>
        <taxon>Gigasporaceae</taxon>
        <taxon>Gigaspora</taxon>
    </lineage>
</organism>
<keyword evidence="1" id="KW-0472">Membrane</keyword>
<evidence type="ECO:0000313" key="3">
    <source>
        <dbReference type="Proteomes" id="UP000266673"/>
    </source>
</evidence>
<keyword evidence="1" id="KW-0812">Transmembrane</keyword>
<proteinExistence type="predicted"/>
<gene>
    <name evidence="2" type="ORF">C2G38_859038</name>
</gene>
<comment type="caution">
    <text evidence="2">The sequence shown here is derived from an EMBL/GenBank/DDBJ whole genome shotgun (WGS) entry which is preliminary data.</text>
</comment>
<dbReference type="AlphaFoldDB" id="A0A397U1J3"/>
<keyword evidence="1" id="KW-1133">Transmembrane helix</keyword>
<accession>A0A397U1J3</accession>
<feature type="transmembrane region" description="Helical" evidence="1">
    <location>
        <begin position="43"/>
        <end position="64"/>
    </location>
</feature>